<comment type="subcellular location">
    <subcellularLocation>
        <location evidence="1">Cell inner membrane</location>
        <topology evidence="1">Multi-pass membrane protein</topology>
    </subcellularLocation>
</comment>
<evidence type="ECO:0000256" key="6">
    <source>
        <dbReference type="ARBA" id="ARBA00022840"/>
    </source>
</evidence>
<feature type="transmembrane region" description="Helical" evidence="10">
    <location>
        <begin position="509"/>
        <end position="532"/>
    </location>
</feature>
<keyword evidence="7 10" id="KW-1133">Transmembrane helix</keyword>
<dbReference type="Pfam" id="PF00005">
    <property type="entry name" value="ABC_tran"/>
    <property type="match status" value="1"/>
</dbReference>
<keyword evidence="13" id="KW-1185">Reference proteome</keyword>
<keyword evidence="3" id="KW-1003">Cell membrane</keyword>
<dbReference type="InterPro" id="IPR003439">
    <property type="entry name" value="ABC_transporter-like_ATP-bd"/>
</dbReference>
<dbReference type="InterPro" id="IPR027417">
    <property type="entry name" value="P-loop_NTPase"/>
</dbReference>
<keyword evidence="8 10" id="KW-0472">Membrane</keyword>
<comment type="caution">
    <text evidence="12">The sequence shown here is derived from an EMBL/GenBank/DDBJ whole genome shotgun (WGS) entry which is preliminary data.</text>
</comment>
<evidence type="ECO:0000256" key="3">
    <source>
        <dbReference type="ARBA" id="ARBA00022475"/>
    </source>
</evidence>
<evidence type="ECO:0000256" key="7">
    <source>
        <dbReference type="ARBA" id="ARBA00022989"/>
    </source>
</evidence>
<keyword evidence="6 12" id="KW-0067">ATP-binding</keyword>
<dbReference type="InterPro" id="IPR017911">
    <property type="entry name" value="MacB-like_ATP-bd"/>
</dbReference>
<feature type="domain" description="ABC transporter" evidence="11">
    <location>
        <begin position="2"/>
        <end position="233"/>
    </location>
</feature>
<dbReference type="PROSITE" id="PS50893">
    <property type="entry name" value="ABC_TRANSPORTER_2"/>
    <property type="match status" value="1"/>
</dbReference>
<feature type="transmembrane region" description="Helical" evidence="10">
    <location>
        <begin position="599"/>
        <end position="621"/>
    </location>
</feature>
<dbReference type="GO" id="GO:0005524">
    <property type="term" value="F:ATP binding"/>
    <property type="evidence" value="ECO:0007669"/>
    <property type="project" value="UniProtKB-KW"/>
</dbReference>
<evidence type="ECO:0000256" key="10">
    <source>
        <dbReference type="SAM" id="Phobius"/>
    </source>
</evidence>
<gene>
    <name evidence="12" type="ORF">F8153_11975</name>
</gene>
<keyword evidence="2" id="KW-0813">Transport</keyword>
<evidence type="ECO:0000256" key="9">
    <source>
        <dbReference type="ARBA" id="ARBA00038388"/>
    </source>
</evidence>
<dbReference type="Pfam" id="PF02687">
    <property type="entry name" value="FtsX"/>
    <property type="match status" value="1"/>
</dbReference>
<accession>A0A833HMT7</accession>
<dbReference type="OrthoDB" id="2079174at2"/>
<protein>
    <submittedName>
        <fullName evidence="12">ABC transporter ATP-binding protein/permease</fullName>
    </submittedName>
</protein>
<evidence type="ECO:0000313" key="12">
    <source>
        <dbReference type="EMBL" id="KAB3527691.1"/>
    </source>
</evidence>
<evidence type="ECO:0000256" key="8">
    <source>
        <dbReference type="ARBA" id="ARBA00023136"/>
    </source>
</evidence>
<sequence length="637" mass="73434">MLKLVNINKSYQIRKGKTQDVLRNLNVEFSNKGFVAILGNSGNGKTTLLNIIGGLDCQDSGEIYYNNQEITDYELFRREKVGFVFQEYNLIDHLSAVDNVIISMSDENINKKENAKEILIKLGLEDCLHKRPKQMSGGQKQRVAIARMIAKDVDMIICDEPTGSLDEETESNIVEIIKELSNEKLVLFVTHNRKLAEKYSDRIITIKSGKVFEDIEDYQKKGSNKIENIKSYKNNCSWLSIKNLLGRYKHTARFIILTAFIMLVASLAIIMEGEFFRLYMHEYYIDKGIMNVILDIKEDVGDKDLLADWESHSNIIHAAYNYDARIKIATNSDFLKEKPGSPTYLEEITRNEYFKEILTDGRFPKESNEVLMSAKSAITLLNIERLYDQFMTGEVDSSYVYNLIENKQFIVTEYGNPRISIVGLVDDRKIHEVQHTVYFIDGFTSLFEYPSGIKPTKVKLYKDNLYRDVNDEIINIAQQNESVNVNQYHQKNVDILYNKIDSFLELSKIALYTIIVIASISFISLLSTSLFERKYEIGLYRSIGYNKRNITKILVLEMFFIGVLSLLLVTISLLAFIVVMSFRLDYIKNFMDIFKIINMFNIVVALVLVLSFFISAIVYIVKRTILKNSILSNIKDL</sequence>
<reference evidence="12 13" key="1">
    <citation type="submission" date="2019-10" db="EMBL/GenBank/DDBJ databases">
        <title>Alkaliphilus serpentinus sp. nov. and Alkaliphilus pronyensis sp. nov., two novel anaerobic alkaliphilic species isolated from the serpentinized-hosted hydrothermal field of the Prony Bay (New Caledonia).</title>
        <authorList>
            <person name="Postec A."/>
        </authorList>
    </citation>
    <scope>NUCLEOTIDE SEQUENCE [LARGE SCALE GENOMIC DNA]</scope>
    <source>
        <strain evidence="12 13">LacT</strain>
    </source>
</reference>
<keyword evidence="4 10" id="KW-0812">Transmembrane</keyword>
<dbReference type="InterPro" id="IPR017871">
    <property type="entry name" value="ABC_transporter-like_CS"/>
</dbReference>
<evidence type="ECO:0000256" key="5">
    <source>
        <dbReference type="ARBA" id="ARBA00022741"/>
    </source>
</evidence>
<feature type="transmembrane region" description="Helical" evidence="10">
    <location>
        <begin position="553"/>
        <end position="579"/>
    </location>
</feature>
<dbReference type="InterPro" id="IPR003838">
    <property type="entry name" value="ABC3_permease_C"/>
</dbReference>
<name>A0A833HMT7_9FIRM</name>
<dbReference type="PANTHER" id="PTHR42798:SF6">
    <property type="entry name" value="CELL DIVISION ATP-BINDING PROTEIN FTSE"/>
    <property type="match status" value="1"/>
</dbReference>
<evidence type="ECO:0000313" key="13">
    <source>
        <dbReference type="Proteomes" id="UP000465601"/>
    </source>
</evidence>
<feature type="transmembrane region" description="Helical" evidence="10">
    <location>
        <begin position="252"/>
        <end position="271"/>
    </location>
</feature>
<evidence type="ECO:0000256" key="2">
    <source>
        <dbReference type="ARBA" id="ARBA00022448"/>
    </source>
</evidence>
<dbReference type="SMART" id="SM00382">
    <property type="entry name" value="AAA"/>
    <property type="match status" value="1"/>
</dbReference>
<dbReference type="RefSeq" id="WP_151866585.1">
    <property type="nucleotide sequence ID" value="NZ_WBZB01000040.1"/>
</dbReference>
<dbReference type="AlphaFoldDB" id="A0A833HMT7"/>
<dbReference type="EMBL" id="WBZB01000040">
    <property type="protein sequence ID" value="KAB3527691.1"/>
    <property type="molecule type" value="Genomic_DNA"/>
</dbReference>
<proteinExistence type="inferred from homology"/>
<keyword evidence="5" id="KW-0547">Nucleotide-binding</keyword>
<dbReference type="Gene3D" id="3.40.50.300">
    <property type="entry name" value="P-loop containing nucleotide triphosphate hydrolases"/>
    <property type="match status" value="1"/>
</dbReference>
<dbReference type="GO" id="GO:0016887">
    <property type="term" value="F:ATP hydrolysis activity"/>
    <property type="evidence" value="ECO:0007669"/>
    <property type="project" value="InterPro"/>
</dbReference>
<evidence type="ECO:0000256" key="4">
    <source>
        <dbReference type="ARBA" id="ARBA00022692"/>
    </source>
</evidence>
<evidence type="ECO:0000259" key="11">
    <source>
        <dbReference type="PROSITE" id="PS50893"/>
    </source>
</evidence>
<organism evidence="12 13">
    <name type="scientific">Alkaliphilus serpentinus</name>
    <dbReference type="NCBI Taxonomy" id="1482731"/>
    <lineage>
        <taxon>Bacteria</taxon>
        <taxon>Bacillati</taxon>
        <taxon>Bacillota</taxon>
        <taxon>Clostridia</taxon>
        <taxon>Peptostreptococcales</taxon>
        <taxon>Natronincolaceae</taxon>
        <taxon>Alkaliphilus</taxon>
    </lineage>
</organism>
<dbReference type="PROSITE" id="PS00211">
    <property type="entry name" value="ABC_TRANSPORTER_1"/>
    <property type="match status" value="1"/>
</dbReference>
<dbReference type="InterPro" id="IPR003593">
    <property type="entry name" value="AAA+_ATPase"/>
</dbReference>
<dbReference type="GO" id="GO:0005886">
    <property type="term" value="C:plasma membrane"/>
    <property type="evidence" value="ECO:0007669"/>
    <property type="project" value="UniProtKB-SubCell"/>
</dbReference>
<evidence type="ECO:0000256" key="1">
    <source>
        <dbReference type="ARBA" id="ARBA00004429"/>
    </source>
</evidence>
<dbReference type="SUPFAM" id="SSF52540">
    <property type="entry name" value="P-loop containing nucleoside triphosphate hydrolases"/>
    <property type="match status" value="1"/>
</dbReference>
<dbReference type="PANTHER" id="PTHR42798">
    <property type="entry name" value="LIPOPROTEIN-RELEASING SYSTEM ATP-BINDING PROTEIN LOLD"/>
    <property type="match status" value="1"/>
</dbReference>
<dbReference type="Proteomes" id="UP000465601">
    <property type="component" value="Unassembled WGS sequence"/>
</dbReference>
<comment type="similarity">
    <text evidence="9">Belongs to the ABC transporter superfamily. Macrolide exporter (TC 3.A.1.122) family.</text>
</comment>
<dbReference type="CDD" id="cd03255">
    <property type="entry name" value="ABC_MJ0796_LolCDE_FtsE"/>
    <property type="match status" value="1"/>
</dbReference>